<keyword evidence="3" id="KW-1185">Reference proteome</keyword>
<feature type="region of interest" description="Disordered" evidence="1">
    <location>
        <begin position="1"/>
        <end position="28"/>
    </location>
</feature>
<organism evidence="2 3">
    <name type="scientific">Chara braunii</name>
    <name type="common">Braun's stonewort</name>
    <dbReference type="NCBI Taxonomy" id="69332"/>
    <lineage>
        <taxon>Eukaryota</taxon>
        <taxon>Viridiplantae</taxon>
        <taxon>Streptophyta</taxon>
        <taxon>Charophyceae</taxon>
        <taxon>Charales</taxon>
        <taxon>Characeae</taxon>
        <taxon>Chara</taxon>
    </lineage>
</organism>
<dbReference type="AlphaFoldDB" id="A0A388JNC3"/>
<comment type="caution">
    <text evidence="2">The sequence shown here is derived from an EMBL/GenBank/DDBJ whole genome shotgun (WGS) entry which is preliminary data.</text>
</comment>
<sequence length="329" mass="37490">MEADGYICPVEFNRRTGPPSPPRQQPPVREVAAHNRLDELDWTIASVQEFVEMERARRAEKEQRRHEREEARRVEEEVQAAEAERALRKAEKLRKWEEEQLAMAKAVEVQLSVRLGDIREEIKTEVRKALTSTLVNSQVKTAVNTKGKEKVVAIEELPSTSGTSSEVEAITEGAGKLSIQEKQKRGEDSPPVTTPAKRSSKRTGIRPVRLSERLQRTRTKIAVRRSARGTATKALTAMKPPARDTMMERLLFLDNTRRELSTLDYDMLRMICREEGVNYSMKVQAIFDVADRRAHVRFGEQLPDFGAFESVEDEAVQSGNDENDDKVRH</sequence>
<dbReference type="Proteomes" id="UP000265515">
    <property type="component" value="Unassembled WGS sequence"/>
</dbReference>
<accession>A0A388JNC3</accession>
<proteinExistence type="predicted"/>
<feature type="region of interest" description="Disordered" evidence="1">
    <location>
        <begin position="174"/>
        <end position="205"/>
    </location>
</feature>
<feature type="region of interest" description="Disordered" evidence="1">
    <location>
        <begin position="56"/>
        <end position="79"/>
    </location>
</feature>
<dbReference type="EMBL" id="BFEA01000003">
    <property type="protein sequence ID" value="GBG59287.1"/>
    <property type="molecule type" value="Genomic_DNA"/>
</dbReference>
<gene>
    <name evidence="2" type="ORF">CBR_g32300</name>
</gene>
<dbReference type="Gramene" id="GBG59287">
    <property type="protein sequence ID" value="GBG59287"/>
    <property type="gene ID" value="CBR_g32300"/>
</dbReference>
<evidence type="ECO:0000256" key="1">
    <source>
        <dbReference type="SAM" id="MobiDB-lite"/>
    </source>
</evidence>
<protein>
    <submittedName>
        <fullName evidence="2">Uncharacterized protein</fullName>
    </submittedName>
</protein>
<evidence type="ECO:0000313" key="2">
    <source>
        <dbReference type="EMBL" id="GBG59287.1"/>
    </source>
</evidence>
<reference evidence="2 3" key="1">
    <citation type="journal article" date="2018" name="Cell">
        <title>The Chara Genome: Secondary Complexity and Implications for Plant Terrestrialization.</title>
        <authorList>
            <person name="Nishiyama T."/>
            <person name="Sakayama H."/>
            <person name="Vries J.D."/>
            <person name="Buschmann H."/>
            <person name="Saint-Marcoux D."/>
            <person name="Ullrich K.K."/>
            <person name="Haas F.B."/>
            <person name="Vanderstraeten L."/>
            <person name="Becker D."/>
            <person name="Lang D."/>
            <person name="Vosolsobe S."/>
            <person name="Rombauts S."/>
            <person name="Wilhelmsson P.K.I."/>
            <person name="Janitza P."/>
            <person name="Kern R."/>
            <person name="Heyl A."/>
            <person name="Rumpler F."/>
            <person name="Villalobos L.I.A.C."/>
            <person name="Clay J.M."/>
            <person name="Skokan R."/>
            <person name="Toyoda A."/>
            <person name="Suzuki Y."/>
            <person name="Kagoshima H."/>
            <person name="Schijlen E."/>
            <person name="Tajeshwar N."/>
            <person name="Catarino B."/>
            <person name="Hetherington A.J."/>
            <person name="Saltykova A."/>
            <person name="Bonnot C."/>
            <person name="Breuninger H."/>
            <person name="Symeonidi A."/>
            <person name="Radhakrishnan G.V."/>
            <person name="Van Nieuwerburgh F."/>
            <person name="Deforce D."/>
            <person name="Chang C."/>
            <person name="Karol K.G."/>
            <person name="Hedrich R."/>
            <person name="Ulvskov P."/>
            <person name="Glockner G."/>
            <person name="Delwiche C.F."/>
            <person name="Petrasek J."/>
            <person name="Van de Peer Y."/>
            <person name="Friml J."/>
            <person name="Beilby M."/>
            <person name="Dolan L."/>
            <person name="Kohara Y."/>
            <person name="Sugano S."/>
            <person name="Fujiyama A."/>
            <person name="Delaux P.-M."/>
            <person name="Quint M."/>
            <person name="TheiBen G."/>
            <person name="Hagemann M."/>
            <person name="Harholt J."/>
            <person name="Dunand C."/>
            <person name="Zachgo S."/>
            <person name="Langdale J."/>
            <person name="Maumus F."/>
            <person name="Straeten D.V.D."/>
            <person name="Gould S.B."/>
            <person name="Rensing S.A."/>
        </authorList>
    </citation>
    <scope>NUCLEOTIDE SEQUENCE [LARGE SCALE GENOMIC DNA]</scope>
    <source>
        <strain evidence="2 3">S276</strain>
    </source>
</reference>
<feature type="compositionally biased region" description="Basic and acidic residues" evidence="1">
    <location>
        <begin position="179"/>
        <end position="188"/>
    </location>
</feature>
<name>A0A388JNC3_CHABU</name>
<evidence type="ECO:0000313" key="3">
    <source>
        <dbReference type="Proteomes" id="UP000265515"/>
    </source>
</evidence>